<dbReference type="Gene3D" id="2.40.50.100">
    <property type="match status" value="1"/>
</dbReference>
<protein>
    <recommendedName>
        <fullName evidence="7">Carnitine transport ATP-binding protein OpuCA</fullName>
        <ecNumber evidence="6">7.6.2.9</ecNumber>
    </recommendedName>
</protein>
<dbReference type="GO" id="GO:0016887">
    <property type="term" value="F:ATP hydrolysis activity"/>
    <property type="evidence" value="ECO:0007669"/>
    <property type="project" value="InterPro"/>
</dbReference>
<dbReference type="Proteomes" id="UP000094578">
    <property type="component" value="Unassembled WGS sequence"/>
</dbReference>
<dbReference type="SUPFAM" id="SSF50331">
    <property type="entry name" value="MOP-like"/>
    <property type="match status" value="1"/>
</dbReference>
<keyword evidence="3" id="KW-0067">ATP-binding</keyword>
<keyword evidence="9" id="KW-0378">Hydrolase</keyword>
<proteinExistence type="predicted"/>
<dbReference type="InterPro" id="IPR050093">
    <property type="entry name" value="ABC_SmlMolc_Importer"/>
</dbReference>
<evidence type="ECO:0000256" key="3">
    <source>
        <dbReference type="ARBA" id="ARBA00022840"/>
    </source>
</evidence>
<evidence type="ECO:0000256" key="1">
    <source>
        <dbReference type="ARBA" id="ARBA00022448"/>
    </source>
</evidence>
<dbReference type="GO" id="GO:0005524">
    <property type="term" value="F:ATP binding"/>
    <property type="evidence" value="ECO:0007669"/>
    <property type="project" value="UniProtKB-KW"/>
</dbReference>
<dbReference type="InterPro" id="IPR013611">
    <property type="entry name" value="Transp-assoc_OB_typ2"/>
</dbReference>
<dbReference type="AlphaFoldDB" id="A0A1E3L3T6"/>
<evidence type="ECO:0000256" key="5">
    <source>
        <dbReference type="ARBA" id="ARBA00063934"/>
    </source>
</evidence>
<keyword evidence="2" id="KW-0547">Nucleotide-binding</keyword>
<dbReference type="PANTHER" id="PTHR42781:SF4">
    <property type="entry name" value="SPERMIDINE_PUTRESCINE IMPORT ATP-BINDING PROTEIN POTA"/>
    <property type="match status" value="1"/>
</dbReference>
<evidence type="ECO:0000256" key="7">
    <source>
        <dbReference type="ARBA" id="ARBA00070305"/>
    </source>
</evidence>
<accession>A0A1E3L3T6</accession>
<dbReference type="STRING" id="1886670.PTI45_02241"/>
<dbReference type="InterPro" id="IPR027417">
    <property type="entry name" value="P-loop_NTPase"/>
</dbReference>
<dbReference type="Gene3D" id="3.40.50.300">
    <property type="entry name" value="P-loop containing nucleotide triphosphate hydrolases"/>
    <property type="match status" value="1"/>
</dbReference>
<dbReference type="InterPro" id="IPR017871">
    <property type="entry name" value="ABC_transporter-like_CS"/>
</dbReference>
<dbReference type="GO" id="GO:0015418">
    <property type="term" value="F:ABC-type quaternary ammonium compound transporting activity"/>
    <property type="evidence" value="ECO:0007669"/>
    <property type="project" value="UniProtKB-EC"/>
</dbReference>
<dbReference type="RefSeq" id="WP_069327668.1">
    <property type="nucleotide sequence ID" value="NZ_MDER01000039.1"/>
</dbReference>
<dbReference type="InterPro" id="IPR003439">
    <property type="entry name" value="ABC_transporter-like_ATP-bd"/>
</dbReference>
<sequence>MTLLSLEQVSVAYDNHLILENFDLKLEEGKLLSLLGPSGCGKTTTLRLIAGFLEAKGGKFMFDGRDYTHLPVNKRNFGFVFQSYALFPHLSVYDNVAFGLRLRKMKEGQVKEKVLRMLDIVSLNGFEKRFPQELSGGQRQRVAIARALVIEPDLLLFDEPLSNLDANLRVTMRVEIRRLQQELGMTAVYVSHDQEECFSISDQVAIMNAGKIEQLGAPTDIYQYPKTEYVARFIGFNNFLVFDGTRQGNTGLEWTIGDYGFDVQLQAGQSTANTYKGAIRPEDLRIIPLGQLTDLQKSLSNQVPGTVKVSTYLGRSYQFEVQTALGAFTVNQEMDIPIAPGQQVMITFPADKIVMVAQ</sequence>
<keyword evidence="10" id="KW-1185">Reference proteome</keyword>
<comment type="catalytic activity">
    <reaction evidence="4">
        <text>a quaternary ammonium(out) + ATP + H2O = a quaternary ammonium(in) + ADP + phosphate + H(+)</text>
        <dbReference type="Rhea" id="RHEA:11036"/>
        <dbReference type="ChEBI" id="CHEBI:15377"/>
        <dbReference type="ChEBI" id="CHEBI:15378"/>
        <dbReference type="ChEBI" id="CHEBI:30616"/>
        <dbReference type="ChEBI" id="CHEBI:35267"/>
        <dbReference type="ChEBI" id="CHEBI:43474"/>
        <dbReference type="ChEBI" id="CHEBI:456216"/>
        <dbReference type="EC" id="7.6.2.9"/>
    </reaction>
</comment>
<evidence type="ECO:0000313" key="9">
    <source>
        <dbReference type="EMBL" id="ODP28251.1"/>
    </source>
</evidence>
<dbReference type="GO" id="GO:0043190">
    <property type="term" value="C:ATP-binding cassette (ABC) transporter complex"/>
    <property type="evidence" value="ECO:0007669"/>
    <property type="project" value="InterPro"/>
</dbReference>
<comment type="caution">
    <text evidence="9">The sequence shown here is derived from an EMBL/GenBank/DDBJ whole genome shotgun (WGS) entry which is preliminary data.</text>
</comment>
<evidence type="ECO:0000259" key="8">
    <source>
        <dbReference type="PROSITE" id="PS50893"/>
    </source>
</evidence>
<dbReference type="PROSITE" id="PS00211">
    <property type="entry name" value="ABC_TRANSPORTER_1"/>
    <property type="match status" value="1"/>
</dbReference>
<evidence type="ECO:0000256" key="4">
    <source>
        <dbReference type="ARBA" id="ARBA00052482"/>
    </source>
</evidence>
<dbReference type="PATRIC" id="fig|1886670.3.peg.2281"/>
<dbReference type="Pfam" id="PF08402">
    <property type="entry name" value="TOBE_2"/>
    <property type="match status" value="1"/>
</dbReference>
<dbReference type="InterPro" id="IPR008995">
    <property type="entry name" value="Mo/tungstate-bd_C_term_dom"/>
</dbReference>
<dbReference type="EMBL" id="MDER01000039">
    <property type="protein sequence ID" value="ODP28251.1"/>
    <property type="molecule type" value="Genomic_DNA"/>
</dbReference>
<dbReference type="FunFam" id="3.40.50.300:FF:000425">
    <property type="entry name" value="Probable ABC transporter, ATP-binding subunit"/>
    <property type="match status" value="1"/>
</dbReference>
<evidence type="ECO:0000256" key="6">
    <source>
        <dbReference type="ARBA" id="ARBA00066388"/>
    </source>
</evidence>
<evidence type="ECO:0000256" key="2">
    <source>
        <dbReference type="ARBA" id="ARBA00022741"/>
    </source>
</evidence>
<feature type="domain" description="ABC transporter" evidence="8">
    <location>
        <begin position="4"/>
        <end position="234"/>
    </location>
</feature>
<comment type="subunit">
    <text evidence="5">The complex is composed of two ATP-binding proteins (OpuCA), two transmembrane proteins (OpuCB and OpuCD) and a solute-binding protein (OpuCC).</text>
</comment>
<dbReference type="SMART" id="SM00382">
    <property type="entry name" value="AAA"/>
    <property type="match status" value="1"/>
</dbReference>
<dbReference type="PROSITE" id="PS50893">
    <property type="entry name" value="ABC_TRANSPORTER_2"/>
    <property type="match status" value="1"/>
</dbReference>
<evidence type="ECO:0000313" key="10">
    <source>
        <dbReference type="Proteomes" id="UP000094578"/>
    </source>
</evidence>
<name>A0A1E3L3T6_9BACL</name>
<gene>
    <name evidence="9" type="ORF">PTI45_02241</name>
</gene>
<dbReference type="Pfam" id="PF00005">
    <property type="entry name" value="ABC_tran"/>
    <property type="match status" value="1"/>
</dbReference>
<dbReference type="PANTHER" id="PTHR42781">
    <property type="entry name" value="SPERMIDINE/PUTRESCINE IMPORT ATP-BINDING PROTEIN POTA"/>
    <property type="match status" value="1"/>
</dbReference>
<keyword evidence="1" id="KW-0813">Transport</keyword>
<reference evidence="9 10" key="1">
    <citation type="submission" date="2016-08" db="EMBL/GenBank/DDBJ databases">
        <title>Genome sequencing of Paenibacillus sp. TI45-13ar, isolated from Korean traditional nuruk.</title>
        <authorList>
            <person name="Kim S.-J."/>
        </authorList>
    </citation>
    <scope>NUCLEOTIDE SEQUENCE [LARGE SCALE GENOMIC DNA]</scope>
    <source>
        <strain evidence="9 10">TI45-13ar</strain>
    </source>
</reference>
<dbReference type="SUPFAM" id="SSF52540">
    <property type="entry name" value="P-loop containing nucleoside triphosphate hydrolases"/>
    <property type="match status" value="1"/>
</dbReference>
<organism evidence="9 10">
    <name type="scientific">Paenibacillus nuruki</name>
    <dbReference type="NCBI Taxonomy" id="1886670"/>
    <lineage>
        <taxon>Bacteria</taxon>
        <taxon>Bacillati</taxon>
        <taxon>Bacillota</taxon>
        <taxon>Bacilli</taxon>
        <taxon>Bacillales</taxon>
        <taxon>Paenibacillaceae</taxon>
        <taxon>Paenibacillus</taxon>
    </lineage>
</organism>
<dbReference type="EC" id="7.6.2.9" evidence="6"/>
<dbReference type="InterPro" id="IPR003593">
    <property type="entry name" value="AAA+_ATPase"/>
</dbReference>